<dbReference type="InterPro" id="IPR010635">
    <property type="entry name" value="Heparan_SO4-6-sulfoTrfase"/>
</dbReference>
<dbReference type="Gene3D" id="3.40.50.300">
    <property type="entry name" value="P-loop containing nucleotide triphosphate hydrolases"/>
    <property type="match status" value="1"/>
</dbReference>
<dbReference type="GO" id="GO:0017095">
    <property type="term" value="F:heparan sulfate 6-sulfotransferase activity"/>
    <property type="evidence" value="ECO:0007669"/>
    <property type="project" value="TreeGrafter"/>
</dbReference>
<accession>A0A7R9Q094</accession>
<keyword evidence="3 8" id="KW-0808">Transferase</keyword>
<keyword evidence="5 8" id="KW-1133">Transmembrane helix</keyword>
<dbReference type="EMBL" id="CAJPIZ010003951">
    <property type="protein sequence ID" value="CAG2107007.1"/>
    <property type="molecule type" value="Genomic_DNA"/>
</dbReference>
<keyword evidence="4 8" id="KW-0812">Transmembrane</keyword>
<dbReference type="PANTHER" id="PTHR12812:SF0">
    <property type="entry name" value="HEPARAN-SULFATE 6-O-SULFOTRANSFERASE"/>
    <property type="match status" value="1"/>
</dbReference>
<dbReference type="Pfam" id="PF03567">
    <property type="entry name" value="Sulfotransfer_2"/>
    <property type="match status" value="1"/>
</dbReference>
<organism evidence="9">
    <name type="scientific">Medioppia subpectinata</name>
    <dbReference type="NCBI Taxonomy" id="1979941"/>
    <lineage>
        <taxon>Eukaryota</taxon>
        <taxon>Metazoa</taxon>
        <taxon>Ecdysozoa</taxon>
        <taxon>Arthropoda</taxon>
        <taxon>Chelicerata</taxon>
        <taxon>Arachnida</taxon>
        <taxon>Acari</taxon>
        <taxon>Acariformes</taxon>
        <taxon>Sarcoptiformes</taxon>
        <taxon>Oribatida</taxon>
        <taxon>Brachypylina</taxon>
        <taxon>Oppioidea</taxon>
        <taxon>Oppiidae</taxon>
        <taxon>Medioppia</taxon>
    </lineage>
</organism>
<evidence type="ECO:0000256" key="2">
    <source>
        <dbReference type="ARBA" id="ARBA00010109"/>
    </source>
</evidence>
<evidence type="ECO:0000256" key="5">
    <source>
        <dbReference type="ARBA" id="ARBA00022989"/>
    </source>
</evidence>
<comment type="catalytic activity">
    <reaction evidence="8">
        <text>alpha-D-glucosaminyl-[heparan sulfate](n) + 3'-phosphoadenylyl sulfate = 6-sulfo-alpha-D-glucosaminyl-[heparan sulfate](n) + adenosine 3',5'-bisphosphate + H(+)</text>
        <dbReference type="Rhea" id="RHEA:56604"/>
        <dbReference type="Rhea" id="RHEA-COMP:9830"/>
        <dbReference type="Rhea" id="RHEA-COMP:14621"/>
        <dbReference type="ChEBI" id="CHEBI:15378"/>
        <dbReference type="ChEBI" id="CHEBI:58339"/>
        <dbReference type="ChEBI" id="CHEBI:58343"/>
        <dbReference type="ChEBI" id="CHEBI:58388"/>
        <dbReference type="ChEBI" id="CHEBI:140604"/>
    </reaction>
</comment>
<dbReference type="Proteomes" id="UP000759131">
    <property type="component" value="Unassembled WGS sequence"/>
</dbReference>
<dbReference type="InterPro" id="IPR027417">
    <property type="entry name" value="P-loop_NTPase"/>
</dbReference>
<dbReference type="EMBL" id="OC858526">
    <property type="protein sequence ID" value="CAD7626577.1"/>
    <property type="molecule type" value="Genomic_DNA"/>
</dbReference>
<feature type="transmembrane region" description="Helical" evidence="8">
    <location>
        <begin position="25"/>
        <end position="45"/>
    </location>
</feature>
<reference evidence="9" key="1">
    <citation type="submission" date="2020-11" db="EMBL/GenBank/DDBJ databases">
        <authorList>
            <person name="Tran Van P."/>
        </authorList>
    </citation>
    <scope>NUCLEOTIDE SEQUENCE</scope>
</reference>
<comment type="function">
    <text evidence="8">6-O-sulfation enzyme which catalyzes the transfer of sulfate from 3'-phosphoadenosine 5'-phosphosulfate (PAPS) to position 6 of the N-sulfoglucosamine residue (GlcNS) of heparan sulfate.</text>
</comment>
<dbReference type="GO" id="GO:0016020">
    <property type="term" value="C:membrane"/>
    <property type="evidence" value="ECO:0007669"/>
    <property type="project" value="UniProtKB-SubCell"/>
</dbReference>
<gene>
    <name evidence="9" type="ORF">OSB1V03_LOCUS7010</name>
</gene>
<name>A0A7R9Q094_9ACAR</name>
<comment type="subcellular location">
    <subcellularLocation>
        <location evidence="1">Membrane</location>
        <topology evidence="1">Single-pass membrane protein</topology>
    </subcellularLocation>
    <subcellularLocation>
        <location evidence="8">Membrane</location>
        <topology evidence="8">Single-pass type II membrane protein</topology>
    </subcellularLocation>
</comment>
<dbReference type="AlphaFoldDB" id="A0A7R9Q094"/>
<protein>
    <recommendedName>
        <fullName evidence="8">Heparan-sulfate 6-O-sulfotransferase</fullName>
        <ecNumber evidence="8">2.8.2.-</ecNumber>
    </recommendedName>
</protein>
<keyword evidence="7" id="KW-0325">Glycoprotein</keyword>
<evidence type="ECO:0000256" key="3">
    <source>
        <dbReference type="ARBA" id="ARBA00022679"/>
    </source>
</evidence>
<sequence>MRHKYELIIASNDRPVVHSLHNKNLTFYVFLLLSLIVISFVIYLCNYYDIKHTTHQPFLHRYGPLVRYKSQYFVNPKLWNTERDDNSDDVPNEVISRSDMFDMTADDVMVFLQIHNTGGNVFLNHIINDLIVDNPCNCESNRRKRCQCLRPNRHNSQWLFSRLTVGTKCGIHPDFNELIHCCDRVLDELEGDSVKRRYFYITLLRDPITRFISEYNHFRGQEANGKASRHWCGGREVMQMPECDFRADVTIDEFMDCEDNLAINRQTRMLSDSALVGCYNRSYMPSEERHIVQLRSAENNLHKMAFFGLNEFPRISQHLFEETFDLVFLDADTHGLHRYRRSLLDEFSAKTIDKIKRINSLDIKLYEFAKQLLFERFAKLKNKNSKLRDQSVSSLANDNTDITNWGDSEDKLNS</sequence>
<dbReference type="OrthoDB" id="406981at2759"/>
<dbReference type="PANTHER" id="PTHR12812">
    <property type="entry name" value="HEPARAN SULFATE 6-O-SULFOTRANSFERASE 3"/>
    <property type="match status" value="1"/>
</dbReference>
<evidence type="ECO:0000256" key="1">
    <source>
        <dbReference type="ARBA" id="ARBA00004167"/>
    </source>
</evidence>
<dbReference type="InterPro" id="IPR005331">
    <property type="entry name" value="Sulfotransferase"/>
</dbReference>
<proteinExistence type="inferred from homology"/>
<evidence type="ECO:0000256" key="4">
    <source>
        <dbReference type="ARBA" id="ARBA00022692"/>
    </source>
</evidence>
<keyword evidence="8" id="KW-0735">Signal-anchor</keyword>
<dbReference type="EC" id="2.8.2.-" evidence="8"/>
<evidence type="ECO:0000313" key="10">
    <source>
        <dbReference type="Proteomes" id="UP000759131"/>
    </source>
</evidence>
<evidence type="ECO:0000256" key="6">
    <source>
        <dbReference type="ARBA" id="ARBA00023136"/>
    </source>
</evidence>
<comment type="similarity">
    <text evidence="2 8">Belongs to the sulfotransferase 6 family.</text>
</comment>
<evidence type="ECO:0000256" key="7">
    <source>
        <dbReference type="ARBA" id="ARBA00023180"/>
    </source>
</evidence>
<evidence type="ECO:0000256" key="8">
    <source>
        <dbReference type="RuleBase" id="RU364122"/>
    </source>
</evidence>
<keyword evidence="6 8" id="KW-0472">Membrane</keyword>
<evidence type="ECO:0000313" key="9">
    <source>
        <dbReference type="EMBL" id="CAD7626577.1"/>
    </source>
</evidence>
<keyword evidence="10" id="KW-1185">Reference proteome</keyword>